<accession>T1K6H6</accession>
<name>T1K6H6_TETUR</name>
<evidence type="ECO:0000313" key="2">
    <source>
        <dbReference type="Proteomes" id="UP000015104"/>
    </source>
</evidence>
<dbReference type="Proteomes" id="UP000015104">
    <property type="component" value="Unassembled WGS sequence"/>
</dbReference>
<sequence length="57" mass="6088">MVKRAERGSPLAKLLVTPAKLDKPWPTKSEAILDGLKVCLNDGELVDEVASAELDGV</sequence>
<organism evidence="1 2">
    <name type="scientific">Tetranychus urticae</name>
    <name type="common">Two-spotted spider mite</name>
    <dbReference type="NCBI Taxonomy" id="32264"/>
    <lineage>
        <taxon>Eukaryota</taxon>
        <taxon>Metazoa</taxon>
        <taxon>Ecdysozoa</taxon>
        <taxon>Arthropoda</taxon>
        <taxon>Chelicerata</taxon>
        <taxon>Arachnida</taxon>
        <taxon>Acari</taxon>
        <taxon>Acariformes</taxon>
        <taxon>Trombidiformes</taxon>
        <taxon>Prostigmata</taxon>
        <taxon>Eleutherengona</taxon>
        <taxon>Raphignathae</taxon>
        <taxon>Tetranychoidea</taxon>
        <taxon>Tetranychidae</taxon>
        <taxon>Tetranychus</taxon>
    </lineage>
</organism>
<dbReference type="EMBL" id="CAEY01001792">
    <property type="status" value="NOT_ANNOTATED_CDS"/>
    <property type="molecule type" value="Genomic_DNA"/>
</dbReference>
<dbReference type="HOGENOM" id="CLU_2999041_0_0_1"/>
<reference evidence="1" key="2">
    <citation type="submission" date="2015-06" db="UniProtKB">
        <authorList>
            <consortium name="EnsemblMetazoa"/>
        </authorList>
    </citation>
    <scope>IDENTIFICATION</scope>
</reference>
<keyword evidence="2" id="KW-1185">Reference proteome</keyword>
<protein>
    <submittedName>
        <fullName evidence="1">Uncharacterized protein</fullName>
    </submittedName>
</protein>
<proteinExistence type="predicted"/>
<reference evidence="2" key="1">
    <citation type="submission" date="2011-08" db="EMBL/GenBank/DDBJ databases">
        <authorList>
            <person name="Rombauts S."/>
        </authorList>
    </citation>
    <scope>NUCLEOTIDE SEQUENCE</scope>
    <source>
        <strain evidence="2">London</strain>
    </source>
</reference>
<dbReference type="EnsemblMetazoa" id="tetur06g00530.1">
    <property type="protein sequence ID" value="tetur06g00530.1"/>
    <property type="gene ID" value="tetur06g00530"/>
</dbReference>
<evidence type="ECO:0000313" key="1">
    <source>
        <dbReference type="EnsemblMetazoa" id="tetur06g00530.1"/>
    </source>
</evidence>
<dbReference type="AlphaFoldDB" id="T1K6H6"/>